<dbReference type="AlphaFoldDB" id="A0AAD5MGA6"/>
<evidence type="ECO:0000256" key="1">
    <source>
        <dbReference type="SAM" id="MobiDB-lite"/>
    </source>
</evidence>
<dbReference type="PANTHER" id="PTHR21696">
    <property type="entry name" value="PROTEIN UNC-79 HOMOLOG"/>
    <property type="match status" value="1"/>
</dbReference>
<dbReference type="InterPro" id="IPR024855">
    <property type="entry name" value="UNC79"/>
</dbReference>
<sequence>MDKYFEMLNSHLEYIKFTREIPRTSTHNDAALLAACQQAAFLHQMVMNMTENVSPKQEMAITAAEDEPVDSCELTSSSVSHPSSALSPQTAPGSKAASPPVTSAPSGFTEGGLRFQTAVVEHTGDDEFVGVLPSEELEIAIAEATTLTETDVGRETCQVVTSSLVEGIKGSSSPNQQPQQHKNPSDDFVTTSVGRFRFSIDQLPPQLKMIHALLVNLEFTEDPDVENFIMNTLKFLCLHCGSLTNSRREHRGFLIWIQESMMVPKLWARLRSDFAQVGELASLLLLHCISFPSGEEAFWKAVHKDFTCPDWKTRFDAGHWFTTIYKY</sequence>
<evidence type="ECO:0000313" key="2">
    <source>
        <dbReference type="EMBL" id="KAJ1358037.1"/>
    </source>
</evidence>
<evidence type="ECO:0000313" key="3">
    <source>
        <dbReference type="Proteomes" id="UP001196413"/>
    </source>
</evidence>
<proteinExistence type="predicted"/>
<dbReference type="PANTHER" id="PTHR21696:SF2">
    <property type="entry name" value="PROTEIN UNC-79 HOMOLOG"/>
    <property type="match status" value="1"/>
</dbReference>
<gene>
    <name evidence="2" type="ORF">KIN20_016341</name>
</gene>
<dbReference type="Proteomes" id="UP001196413">
    <property type="component" value="Unassembled WGS sequence"/>
</dbReference>
<feature type="region of interest" description="Disordered" evidence="1">
    <location>
        <begin position="167"/>
        <end position="186"/>
    </location>
</feature>
<organism evidence="2 3">
    <name type="scientific">Parelaphostrongylus tenuis</name>
    <name type="common">Meningeal worm</name>
    <dbReference type="NCBI Taxonomy" id="148309"/>
    <lineage>
        <taxon>Eukaryota</taxon>
        <taxon>Metazoa</taxon>
        <taxon>Ecdysozoa</taxon>
        <taxon>Nematoda</taxon>
        <taxon>Chromadorea</taxon>
        <taxon>Rhabditida</taxon>
        <taxon>Rhabditina</taxon>
        <taxon>Rhabditomorpha</taxon>
        <taxon>Strongyloidea</taxon>
        <taxon>Metastrongylidae</taxon>
        <taxon>Parelaphostrongylus</taxon>
    </lineage>
</organism>
<name>A0AAD5MGA6_PARTN</name>
<comment type="caution">
    <text evidence="2">The sequence shown here is derived from an EMBL/GenBank/DDBJ whole genome shotgun (WGS) entry which is preliminary data.</text>
</comment>
<feature type="compositionally biased region" description="Low complexity" evidence="1">
    <location>
        <begin position="76"/>
        <end position="87"/>
    </location>
</feature>
<reference evidence="2" key="1">
    <citation type="submission" date="2021-06" db="EMBL/GenBank/DDBJ databases">
        <title>Parelaphostrongylus tenuis whole genome reference sequence.</title>
        <authorList>
            <person name="Garwood T.J."/>
            <person name="Larsen P.A."/>
            <person name="Fountain-Jones N.M."/>
            <person name="Garbe J.R."/>
            <person name="Macchietto M.G."/>
            <person name="Kania S.A."/>
            <person name="Gerhold R.W."/>
            <person name="Richards J.E."/>
            <person name="Wolf T.M."/>
        </authorList>
    </citation>
    <scope>NUCLEOTIDE SEQUENCE</scope>
    <source>
        <strain evidence="2">MNPRO001-30</strain>
        <tissue evidence="2">Meninges</tissue>
    </source>
</reference>
<accession>A0AAD5MGA6</accession>
<keyword evidence="3" id="KW-1185">Reference proteome</keyword>
<feature type="region of interest" description="Disordered" evidence="1">
    <location>
        <begin position="63"/>
        <end position="109"/>
    </location>
</feature>
<dbReference type="EMBL" id="JAHQIW010003284">
    <property type="protein sequence ID" value="KAJ1358037.1"/>
    <property type="molecule type" value="Genomic_DNA"/>
</dbReference>
<protein>
    <submittedName>
        <fullName evidence="2">Uncharacterized protein</fullName>
    </submittedName>
</protein>